<dbReference type="Gene3D" id="2.60.40.10">
    <property type="entry name" value="Immunoglobulins"/>
    <property type="match status" value="2"/>
</dbReference>
<comment type="caution">
    <text evidence="6">The sequence shown here is derived from an EMBL/GenBank/DDBJ whole genome shotgun (WGS) entry which is preliminary data.</text>
</comment>
<dbReference type="Proteomes" id="UP000030130">
    <property type="component" value="Unassembled WGS sequence"/>
</dbReference>
<feature type="signal peptide" evidence="5">
    <location>
        <begin position="1"/>
        <end position="27"/>
    </location>
</feature>
<feature type="chain" id="PRO_5001986859" evidence="5">
    <location>
        <begin position="28"/>
        <end position="293"/>
    </location>
</feature>
<dbReference type="EMBL" id="JRAI01000082">
    <property type="protein sequence ID" value="KGN83836.1"/>
    <property type="molecule type" value="Genomic_DNA"/>
</dbReference>
<keyword evidence="3" id="KW-0788">Thiol protease</keyword>
<keyword evidence="5" id="KW-0732">Signal</keyword>
<evidence type="ECO:0000256" key="4">
    <source>
        <dbReference type="ARBA" id="ARBA00023026"/>
    </source>
</evidence>
<name>A0A0A2E334_9PORP</name>
<protein>
    <submittedName>
        <fullName evidence="6">Peptidase</fullName>
    </submittedName>
</protein>
<keyword evidence="3" id="KW-0378">Hydrolase</keyword>
<dbReference type="GO" id="GO:0008234">
    <property type="term" value="F:cysteine-type peptidase activity"/>
    <property type="evidence" value="ECO:0007669"/>
    <property type="project" value="UniProtKB-KW"/>
</dbReference>
<dbReference type="OrthoDB" id="1014080at2"/>
<dbReference type="eggNOG" id="COG1974">
    <property type="taxonomic scope" value="Bacteria"/>
</dbReference>
<dbReference type="RefSeq" id="WP_039422202.1">
    <property type="nucleotide sequence ID" value="NZ_JRAI01000082.1"/>
</dbReference>
<evidence type="ECO:0000256" key="2">
    <source>
        <dbReference type="ARBA" id="ARBA00022670"/>
    </source>
</evidence>
<proteinExistence type="inferred from homology"/>
<dbReference type="GO" id="GO:0006508">
    <property type="term" value="P:proteolysis"/>
    <property type="evidence" value="ECO:0007669"/>
    <property type="project" value="UniProtKB-KW"/>
</dbReference>
<keyword evidence="2" id="KW-0645">Protease</keyword>
<evidence type="ECO:0000313" key="6">
    <source>
        <dbReference type="EMBL" id="KGN83836.1"/>
    </source>
</evidence>
<evidence type="ECO:0000256" key="5">
    <source>
        <dbReference type="SAM" id="SignalP"/>
    </source>
</evidence>
<sequence>MKQNYFKRVCSLLWLVLPMLIMPLEVAAQEIIPNEEAAESLAFVAPVEETEAIEAEVEDLQEIAATEEIAEQAVRSYTYTVYRDGVKIASGLTEPTFVDEDVPAGEHTYCVEVQYQEGVSDKVCVDVEVKDFKPVTNLTGTASNDEVTLDWDGVEEKAEEPAKEKAVSYNVYKNGTLIGNTVETHYVETGVANGTYIYEVEVKYPDGVSPKVAVTVTVTNSSLNNVEGQAPYTLRVEGKKIIAETNGVITLYDISGRTVAVASDRLEYTAQTGFYAVRFDVGNKPHLSKIQVR</sequence>
<evidence type="ECO:0000313" key="7">
    <source>
        <dbReference type="Proteomes" id="UP000030130"/>
    </source>
</evidence>
<accession>A0A0A2E334</accession>
<keyword evidence="4" id="KW-0843">Virulence</keyword>
<comment type="similarity">
    <text evidence="1">Belongs to the peptidase C25 family.</text>
</comment>
<dbReference type="AlphaFoldDB" id="A0A0A2E334"/>
<dbReference type="InterPro" id="IPR013783">
    <property type="entry name" value="Ig-like_fold"/>
</dbReference>
<reference evidence="6 7" key="1">
    <citation type="submission" date="2014-08" db="EMBL/GenBank/DDBJ databases">
        <title>Porphyromonas gulae strain:COT-052_OH1451 Genome sequencing.</title>
        <authorList>
            <person name="Wallis C."/>
            <person name="Deusch O."/>
            <person name="O'Flynn C."/>
            <person name="Davis I."/>
            <person name="Jospin G."/>
            <person name="Darling A.E."/>
            <person name="Coil D.A."/>
            <person name="Alexiev A."/>
            <person name="Horsfall A."/>
            <person name="Kirkwood N."/>
            <person name="Harris S."/>
            <person name="Eisen J.A."/>
        </authorList>
    </citation>
    <scope>NUCLEOTIDE SEQUENCE [LARGE SCALE GENOMIC DNA]</scope>
    <source>
        <strain evidence="7">COT-052 OH1451</strain>
    </source>
</reference>
<evidence type="ECO:0000256" key="3">
    <source>
        <dbReference type="ARBA" id="ARBA00022807"/>
    </source>
</evidence>
<evidence type="ECO:0000256" key="1">
    <source>
        <dbReference type="ARBA" id="ARBA00006067"/>
    </source>
</evidence>
<gene>
    <name evidence="6" type="ORF">HR08_10300</name>
</gene>
<organism evidence="6 7">
    <name type="scientific">Porphyromonas gulae</name>
    <dbReference type="NCBI Taxonomy" id="111105"/>
    <lineage>
        <taxon>Bacteria</taxon>
        <taxon>Pseudomonadati</taxon>
        <taxon>Bacteroidota</taxon>
        <taxon>Bacteroidia</taxon>
        <taxon>Bacteroidales</taxon>
        <taxon>Porphyromonadaceae</taxon>
        <taxon>Porphyromonas</taxon>
    </lineage>
</organism>